<accession>A0A9X5I794</accession>
<proteinExistence type="predicted"/>
<dbReference type="RefSeq" id="WP_165587769.1">
    <property type="nucleotide sequence ID" value="NZ_JTJC03000009.1"/>
</dbReference>
<organism evidence="1 2">
    <name type="scientific">Scytonema millei VB511283</name>
    <dbReference type="NCBI Taxonomy" id="1245923"/>
    <lineage>
        <taxon>Bacteria</taxon>
        <taxon>Bacillati</taxon>
        <taxon>Cyanobacteriota</taxon>
        <taxon>Cyanophyceae</taxon>
        <taxon>Nostocales</taxon>
        <taxon>Scytonemataceae</taxon>
        <taxon>Scytonema</taxon>
    </lineage>
</organism>
<dbReference type="Proteomes" id="UP000031532">
    <property type="component" value="Unassembled WGS sequence"/>
</dbReference>
<protein>
    <submittedName>
        <fullName evidence="1">Uncharacterized protein</fullName>
    </submittedName>
</protein>
<dbReference type="AlphaFoldDB" id="A0A9X5I794"/>
<name>A0A9X5I794_9CYAN</name>
<reference evidence="1 2" key="1">
    <citation type="journal article" date="2015" name="Genome Announc.">
        <title>Draft Genome Sequence of the Terrestrial Cyanobacterium Scytonema millei VB511283, Isolated from Eastern India.</title>
        <authorList>
            <person name="Sen D."/>
            <person name="Chandrababunaidu M.M."/>
            <person name="Singh D."/>
            <person name="Sanghi N."/>
            <person name="Ghorai A."/>
            <person name="Mishra G.P."/>
            <person name="Madduluri M."/>
            <person name="Adhikary S.P."/>
            <person name="Tripathy S."/>
        </authorList>
    </citation>
    <scope>NUCLEOTIDE SEQUENCE [LARGE SCALE GENOMIC DNA]</scope>
    <source>
        <strain evidence="1 2">VB511283</strain>
    </source>
</reference>
<sequence>MSLQTRSRLTEFPTQQLFIYRGLTFLNPILGYQRQPWGDVRFFAYAMFFLP</sequence>
<evidence type="ECO:0000313" key="2">
    <source>
        <dbReference type="Proteomes" id="UP000031532"/>
    </source>
</evidence>
<dbReference type="EMBL" id="JTJC03000009">
    <property type="protein sequence ID" value="NHC37529.1"/>
    <property type="molecule type" value="Genomic_DNA"/>
</dbReference>
<evidence type="ECO:0000313" key="1">
    <source>
        <dbReference type="EMBL" id="NHC37529.1"/>
    </source>
</evidence>
<comment type="caution">
    <text evidence="1">The sequence shown here is derived from an EMBL/GenBank/DDBJ whole genome shotgun (WGS) entry which is preliminary data.</text>
</comment>
<keyword evidence="2" id="KW-1185">Reference proteome</keyword>
<gene>
    <name evidence="1" type="ORF">QH73_0023325</name>
</gene>